<dbReference type="AlphaFoldDB" id="A0A158H2L1"/>
<dbReference type="Proteomes" id="UP000054683">
    <property type="component" value="Unassembled WGS sequence"/>
</dbReference>
<evidence type="ECO:0000313" key="1">
    <source>
        <dbReference type="EMBL" id="SAL38357.1"/>
    </source>
</evidence>
<evidence type="ECO:0000313" key="2">
    <source>
        <dbReference type="Proteomes" id="UP000054683"/>
    </source>
</evidence>
<organism evidence="1 2">
    <name type="scientific">Caballeronia udeis</name>
    <dbReference type="NCBI Taxonomy" id="1232866"/>
    <lineage>
        <taxon>Bacteria</taxon>
        <taxon>Pseudomonadati</taxon>
        <taxon>Pseudomonadota</taxon>
        <taxon>Betaproteobacteria</taxon>
        <taxon>Burkholderiales</taxon>
        <taxon>Burkholderiaceae</taxon>
        <taxon>Caballeronia</taxon>
    </lineage>
</organism>
<protein>
    <submittedName>
        <fullName evidence="1">Uncharacterized protein</fullName>
    </submittedName>
</protein>
<proteinExistence type="predicted"/>
<dbReference type="EMBL" id="FCOK02000023">
    <property type="protein sequence ID" value="SAL38357.1"/>
    <property type="molecule type" value="Genomic_DNA"/>
</dbReference>
<name>A0A158H2L1_9BURK</name>
<gene>
    <name evidence="1" type="ORF">AWB69_03761</name>
</gene>
<reference evidence="1 2" key="1">
    <citation type="submission" date="2016-01" db="EMBL/GenBank/DDBJ databases">
        <authorList>
            <person name="Oliw E.H."/>
        </authorList>
    </citation>
    <scope>NUCLEOTIDE SEQUENCE [LARGE SCALE GENOMIC DNA]</scope>
    <source>
        <strain evidence="1">LMG 27134</strain>
    </source>
</reference>
<accession>A0A158H2L1</accession>
<sequence length="33" mass="3652">MTVVRADLPQSPECHVIVNAGYYDLGALKTLNY</sequence>